<gene>
    <name evidence="2" type="ORF">SAMN05443551_1442</name>
</gene>
<evidence type="ECO:0000313" key="3">
    <source>
        <dbReference type="Proteomes" id="UP000184221"/>
    </source>
</evidence>
<protein>
    <submittedName>
        <fullName evidence="2">Uncharacterized protein</fullName>
    </submittedName>
</protein>
<accession>A0A1M5QP73</accession>
<dbReference type="AlphaFoldDB" id="A0A1M5QP73"/>
<keyword evidence="1" id="KW-0472">Membrane</keyword>
<name>A0A1M5QP73_9RHOB</name>
<sequence>MLEFQSSRYEDAELKSKDDFIISYIENKPIILQNLNVAKYWKLNNGPVGIWAVLVALTIILLLLLLLL</sequence>
<organism evidence="2 3">
    <name type="scientific">Marivita hallyeonensis</name>
    <dbReference type="NCBI Taxonomy" id="996342"/>
    <lineage>
        <taxon>Bacteria</taxon>
        <taxon>Pseudomonadati</taxon>
        <taxon>Pseudomonadota</taxon>
        <taxon>Alphaproteobacteria</taxon>
        <taxon>Rhodobacterales</taxon>
        <taxon>Roseobacteraceae</taxon>
        <taxon>Marivita</taxon>
    </lineage>
</organism>
<dbReference type="Proteomes" id="UP000184221">
    <property type="component" value="Unassembled WGS sequence"/>
</dbReference>
<dbReference type="EMBL" id="FQXC01000002">
    <property type="protein sequence ID" value="SHH15927.1"/>
    <property type="molecule type" value="Genomic_DNA"/>
</dbReference>
<feature type="transmembrane region" description="Helical" evidence="1">
    <location>
        <begin position="48"/>
        <end position="67"/>
    </location>
</feature>
<keyword evidence="1" id="KW-1133">Transmembrane helix</keyword>
<evidence type="ECO:0000256" key="1">
    <source>
        <dbReference type="SAM" id="Phobius"/>
    </source>
</evidence>
<keyword evidence="3" id="KW-1185">Reference proteome</keyword>
<proteinExistence type="predicted"/>
<evidence type="ECO:0000313" key="2">
    <source>
        <dbReference type="EMBL" id="SHH15927.1"/>
    </source>
</evidence>
<reference evidence="2 3" key="1">
    <citation type="submission" date="2016-11" db="EMBL/GenBank/DDBJ databases">
        <authorList>
            <person name="Jaros S."/>
            <person name="Januszkiewicz K."/>
            <person name="Wedrychowicz H."/>
        </authorList>
    </citation>
    <scope>NUCLEOTIDE SEQUENCE [LARGE SCALE GENOMIC DNA]</scope>
    <source>
        <strain evidence="2 3">DSM 29431</strain>
    </source>
</reference>
<keyword evidence="1" id="KW-0812">Transmembrane</keyword>